<dbReference type="Gene3D" id="3.40.30.10">
    <property type="entry name" value="Glutaredoxin"/>
    <property type="match status" value="1"/>
</dbReference>
<dbReference type="SUPFAM" id="SSF52833">
    <property type="entry name" value="Thioredoxin-like"/>
    <property type="match status" value="1"/>
</dbReference>
<dbReference type="FunFam" id="1.20.1050.10:FF:000092">
    <property type="entry name" value="Glutathionyl-hydroquinone reductase YqjG"/>
    <property type="match status" value="1"/>
</dbReference>
<dbReference type="Gene3D" id="1.20.1050.10">
    <property type="match status" value="1"/>
</dbReference>
<evidence type="ECO:0000256" key="3">
    <source>
        <dbReference type="PIRSR" id="PIRSR015753-3"/>
    </source>
</evidence>
<dbReference type="STRING" id="10228.B3RX25"/>
<reference evidence="5 6" key="1">
    <citation type="journal article" date="2008" name="Nature">
        <title>The Trichoplax genome and the nature of placozoans.</title>
        <authorList>
            <person name="Srivastava M."/>
            <person name="Begovic E."/>
            <person name="Chapman J."/>
            <person name="Putnam N.H."/>
            <person name="Hellsten U."/>
            <person name="Kawashima T."/>
            <person name="Kuo A."/>
            <person name="Mitros T."/>
            <person name="Salamov A."/>
            <person name="Carpenter M.L."/>
            <person name="Signorovitch A.Y."/>
            <person name="Moreno M.A."/>
            <person name="Kamm K."/>
            <person name="Grimwood J."/>
            <person name="Schmutz J."/>
            <person name="Shapiro H."/>
            <person name="Grigoriev I.V."/>
            <person name="Buss L.W."/>
            <person name="Schierwater B."/>
            <person name="Dellaporta S.L."/>
            <person name="Rokhsar D.S."/>
        </authorList>
    </citation>
    <scope>NUCLEOTIDE SEQUENCE [LARGE SCALE GENOMIC DNA]</scope>
    <source>
        <strain evidence="5 6">Grell-BS-1999</strain>
    </source>
</reference>
<organism evidence="5 6">
    <name type="scientific">Trichoplax adhaerens</name>
    <name type="common">Trichoplax reptans</name>
    <dbReference type="NCBI Taxonomy" id="10228"/>
    <lineage>
        <taxon>Eukaryota</taxon>
        <taxon>Metazoa</taxon>
        <taxon>Placozoa</taxon>
        <taxon>Uniplacotomia</taxon>
        <taxon>Trichoplacea</taxon>
        <taxon>Trichoplacidae</taxon>
        <taxon>Trichoplax</taxon>
    </lineage>
</organism>
<evidence type="ECO:0000256" key="2">
    <source>
        <dbReference type="PIRSR" id="PIRSR015753-2"/>
    </source>
</evidence>
<dbReference type="SUPFAM" id="SSF47616">
    <property type="entry name" value="GST C-terminal domain-like"/>
    <property type="match status" value="1"/>
</dbReference>
<dbReference type="EMBL" id="DS985245">
    <property type="protein sequence ID" value="EDV24797.1"/>
    <property type="molecule type" value="Genomic_DNA"/>
</dbReference>
<dbReference type="InterPro" id="IPR047047">
    <property type="entry name" value="GST_Omega-like_C"/>
</dbReference>
<feature type="active site" description="Nucleophile" evidence="1">
    <location>
        <position position="42"/>
    </location>
</feature>
<feature type="site" description="Lowers pKa of active site Cys" evidence="3">
    <location>
        <position position="236"/>
    </location>
</feature>
<feature type="binding site" evidence="2">
    <location>
        <begin position="109"/>
        <end position="112"/>
    </location>
    <ligand>
        <name>glutathione</name>
        <dbReference type="ChEBI" id="CHEBI:57925"/>
    </ligand>
</feature>
<dbReference type="CTD" id="6753900"/>
<accession>B3RX25</accession>
<feature type="binding site" evidence="2">
    <location>
        <position position="75"/>
    </location>
    <ligand>
        <name>glutathione</name>
        <dbReference type="ChEBI" id="CHEBI:57925"/>
    </ligand>
</feature>
<dbReference type="InterPro" id="IPR004045">
    <property type="entry name" value="Glutathione_S-Trfase_N"/>
</dbReference>
<dbReference type="InterPro" id="IPR036249">
    <property type="entry name" value="Thioredoxin-like_sf"/>
</dbReference>
<dbReference type="PANTHER" id="PTHR32419">
    <property type="entry name" value="GLUTATHIONYL-HYDROQUINONE REDUCTASE"/>
    <property type="match status" value="1"/>
</dbReference>
<evidence type="ECO:0000313" key="6">
    <source>
        <dbReference type="Proteomes" id="UP000009022"/>
    </source>
</evidence>
<dbReference type="Proteomes" id="UP000009022">
    <property type="component" value="Unassembled WGS sequence"/>
</dbReference>
<dbReference type="InterPro" id="IPR010987">
    <property type="entry name" value="Glutathione-S-Trfase_C-like"/>
</dbReference>
<dbReference type="CDD" id="cd03190">
    <property type="entry name" value="GST_C_Omega_like"/>
    <property type="match status" value="1"/>
</dbReference>
<dbReference type="PIRSF" id="PIRSF015753">
    <property type="entry name" value="GST"/>
    <property type="match status" value="1"/>
</dbReference>
<sequence length="312" mass="36035">MSDQGSDSVKKITSFNGRVSKDGSGQFPAQKGRYHLYVNPGCPYAQRVMIMRTLKGLEDIITMDITHWYIHENGWFFDETVDTCTKDTVNGFKFLREAYEQTNTKYSGRITVPVLYDKVNKVIVNNESAEIMEILNSEFNEFCSTQEQKDLNLYSKEHEETAKELLGWITPNIISRVFRVRDATDQESYNQSVDTLFENLDRLEKHLSNRRYLTGKTITHADVKLFVALVRFDVAYYVVYKCNTKRIADYPNIWGYLRDLYQSPGFGETVNIEHIMKLHYVSDKKQKPTKICPKGPVVDFTGKHGREALASA</sequence>
<dbReference type="PhylomeDB" id="B3RX25"/>
<dbReference type="AlphaFoldDB" id="B3RX25"/>
<dbReference type="InterPro" id="IPR036282">
    <property type="entry name" value="Glutathione-S-Trfase_C_sf"/>
</dbReference>
<dbReference type="KEGG" id="tad:TRIADDRAFT_56969"/>
<proteinExistence type="predicted"/>
<feature type="domain" description="GST C-terminal" evidence="4">
    <location>
        <begin position="144"/>
        <end position="291"/>
    </location>
</feature>
<evidence type="ECO:0000313" key="5">
    <source>
        <dbReference type="EMBL" id="EDV24797.1"/>
    </source>
</evidence>
<dbReference type="GO" id="GO:0004364">
    <property type="term" value="F:glutathione transferase activity"/>
    <property type="evidence" value="ECO:0000318"/>
    <property type="project" value="GO_Central"/>
</dbReference>
<dbReference type="GeneID" id="6753900"/>
<dbReference type="HOGENOM" id="CLU_037263_1_0_1"/>
<dbReference type="InParanoid" id="B3RX25"/>
<gene>
    <name evidence="5" type="ORF">TRIADDRAFT_56969</name>
</gene>
<dbReference type="GO" id="GO:0005737">
    <property type="term" value="C:cytoplasm"/>
    <property type="evidence" value="ECO:0000318"/>
    <property type="project" value="GO_Central"/>
</dbReference>
<protein>
    <recommendedName>
        <fullName evidence="4">GST C-terminal domain-containing protein</fullName>
    </recommendedName>
</protein>
<name>B3RX25_TRIAD</name>
<dbReference type="OrthoDB" id="2309723at2759"/>
<evidence type="ECO:0000259" key="4">
    <source>
        <dbReference type="PROSITE" id="PS50405"/>
    </source>
</evidence>
<dbReference type="PANTHER" id="PTHR32419:SF6">
    <property type="entry name" value="GLUTATHIONE S-TRANSFERASE OMEGA-LIKE 1-RELATED"/>
    <property type="match status" value="1"/>
</dbReference>
<dbReference type="Pfam" id="PF13410">
    <property type="entry name" value="GST_C_2"/>
    <property type="match status" value="1"/>
</dbReference>
<feature type="binding site" evidence="2">
    <location>
        <begin position="127"/>
        <end position="128"/>
    </location>
    <ligand>
        <name>glutathione</name>
        <dbReference type="ChEBI" id="CHEBI:57925"/>
    </ligand>
</feature>
<dbReference type="InterPro" id="IPR016639">
    <property type="entry name" value="GST_Omega/GSH"/>
</dbReference>
<dbReference type="Pfam" id="PF13409">
    <property type="entry name" value="GST_N_2"/>
    <property type="match status" value="1"/>
</dbReference>
<dbReference type="eggNOG" id="KOG2903">
    <property type="taxonomic scope" value="Eukaryota"/>
</dbReference>
<evidence type="ECO:0000256" key="1">
    <source>
        <dbReference type="PIRSR" id="PIRSR015753-1"/>
    </source>
</evidence>
<dbReference type="RefSeq" id="XP_002112687.1">
    <property type="nucleotide sequence ID" value="XM_002112651.1"/>
</dbReference>
<keyword evidence="6" id="KW-1185">Reference proteome</keyword>
<dbReference type="PROSITE" id="PS50405">
    <property type="entry name" value="GST_CTER"/>
    <property type="match status" value="1"/>
</dbReference>